<keyword evidence="2" id="KW-0547">Nucleotide-binding</keyword>
<evidence type="ECO:0000256" key="4">
    <source>
        <dbReference type="SAM" id="MobiDB-lite"/>
    </source>
</evidence>
<dbReference type="GO" id="GO:0005524">
    <property type="term" value="F:ATP binding"/>
    <property type="evidence" value="ECO:0007669"/>
    <property type="project" value="UniProtKB-KW"/>
</dbReference>
<evidence type="ECO:0000256" key="3">
    <source>
        <dbReference type="ARBA" id="ARBA00022840"/>
    </source>
</evidence>
<proteinExistence type="predicted"/>
<dbReference type="GO" id="GO:0015833">
    <property type="term" value="P:peptide transport"/>
    <property type="evidence" value="ECO:0007669"/>
    <property type="project" value="InterPro"/>
</dbReference>
<dbReference type="EMBL" id="BMMM01000005">
    <property type="protein sequence ID" value="GGN64174.1"/>
    <property type="molecule type" value="Genomic_DNA"/>
</dbReference>
<organism evidence="6 7">
    <name type="scientific">Streptomyces albiflavescens</name>
    <dbReference type="NCBI Taxonomy" id="1623582"/>
    <lineage>
        <taxon>Bacteria</taxon>
        <taxon>Bacillati</taxon>
        <taxon>Actinomycetota</taxon>
        <taxon>Actinomycetes</taxon>
        <taxon>Kitasatosporales</taxon>
        <taxon>Streptomycetaceae</taxon>
        <taxon>Streptomyces</taxon>
    </lineage>
</organism>
<accession>A0A917Y323</accession>
<evidence type="ECO:0000256" key="1">
    <source>
        <dbReference type="ARBA" id="ARBA00022448"/>
    </source>
</evidence>
<dbReference type="RefSeq" id="WP_189186774.1">
    <property type="nucleotide sequence ID" value="NZ_BMMM01000005.1"/>
</dbReference>
<keyword evidence="3" id="KW-0067">ATP-binding</keyword>
<dbReference type="NCBIfam" id="TIGR01727">
    <property type="entry name" value="oligo_HPY"/>
    <property type="match status" value="1"/>
</dbReference>
<sequence length="92" mass="9834">MRPGVGVSAGRSVLAARPSPTQRGRLAAIPGRPSAAYEIEKGCVFAARCPYVLDLCRKQTPTAQLLGGHHVACHRAQELRGSLTRMEMAAHD</sequence>
<evidence type="ECO:0000313" key="6">
    <source>
        <dbReference type="EMBL" id="GGN64174.1"/>
    </source>
</evidence>
<dbReference type="InterPro" id="IPR013563">
    <property type="entry name" value="Oligopep_ABC_C"/>
</dbReference>
<evidence type="ECO:0000256" key="2">
    <source>
        <dbReference type="ARBA" id="ARBA00022741"/>
    </source>
</evidence>
<dbReference type="Proteomes" id="UP000600365">
    <property type="component" value="Unassembled WGS sequence"/>
</dbReference>
<keyword evidence="7" id="KW-1185">Reference proteome</keyword>
<dbReference type="AlphaFoldDB" id="A0A917Y323"/>
<protein>
    <recommendedName>
        <fullName evidence="5">Oligopeptide/dipeptide ABC transporter C-terminal domain-containing protein</fullName>
    </recommendedName>
</protein>
<evidence type="ECO:0000259" key="5">
    <source>
        <dbReference type="Pfam" id="PF08352"/>
    </source>
</evidence>
<reference evidence="6 7" key="1">
    <citation type="journal article" date="2014" name="Int. J. Syst. Evol. Microbiol.">
        <title>Complete genome sequence of Corynebacterium casei LMG S-19264T (=DSM 44701T), isolated from a smear-ripened cheese.</title>
        <authorList>
            <consortium name="US DOE Joint Genome Institute (JGI-PGF)"/>
            <person name="Walter F."/>
            <person name="Albersmeier A."/>
            <person name="Kalinowski J."/>
            <person name="Ruckert C."/>
        </authorList>
    </citation>
    <scope>NUCLEOTIDE SEQUENCE [LARGE SCALE GENOMIC DNA]</scope>
    <source>
        <strain evidence="6 7">CGMCC 4.7111</strain>
    </source>
</reference>
<name>A0A917Y323_9ACTN</name>
<feature type="region of interest" description="Disordered" evidence="4">
    <location>
        <begin position="1"/>
        <end position="27"/>
    </location>
</feature>
<gene>
    <name evidence="6" type="ORF">GCM10011579_033340</name>
</gene>
<evidence type="ECO:0000313" key="7">
    <source>
        <dbReference type="Proteomes" id="UP000600365"/>
    </source>
</evidence>
<feature type="domain" description="Oligopeptide/dipeptide ABC transporter C-terminal" evidence="5">
    <location>
        <begin position="17"/>
        <end position="56"/>
    </location>
</feature>
<comment type="caution">
    <text evidence="6">The sequence shown here is derived from an EMBL/GenBank/DDBJ whole genome shotgun (WGS) entry which is preliminary data.</text>
</comment>
<dbReference type="Pfam" id="PF08352">
    <property type="entry name" value="oligo_HPY"/>
    <property type="match status" value="1"/>
</dbReference>
<keyword evidence="1" id="KW-0813">Transport</keyword>